<sequence length="173" mass="19686">MKKHDSRHMLKSLLLGLVFWAGWGAAPAAAHSFFFGITDMAVNPGSKHIEIIHQFTAHDIENAIAKQRQTHFSPEHKNYEAWIRQLFEQGFSIREQQQALPLNWIGLEVVRGKIFVYQEGPAKNFLSGLVVKNTLLVDTYPEQINTLNYQDNDVSGSLTFTQLHKIAKIESNN</sequence>
<dbReference type="InterPro" id="IPR046525">
    <property type="entry name" value="DUF6702"/>
</dbReference>
<proteinExistence type="predicted"/>
<dbReference type="KEGG" id="tvd:SG34_025345"/>
<keyword evidence="2" id="KW-1185">Reference proteome</keyword>
<gene>
    <name evidence="1" type="ORF">SG34_025345</name>
</gene>
<accession>A0AAF0C8D2</accession>
<name>A0AAF0C8D2_9GAMM</name>
<dbReference type="Pfam" id="PF20420">
    <property type="entry name" value="DUF6702"/>
    <property type="match status" value="1"/>
</dbReference>
<reference evidence="1 2" key="2">
    <citation type="journal article" date="2022" name="Mar. Drugs">
        <title>Bioassay-Guided Fractionation Leads to the Detection of Cholic Acid Generated by the Rare Thalassomonas sp.</title>
        <authorList>
            <person name="Pheiffer F."/>
            <person name="Schneider Y.K."/>
            <person name="Hansen E.H."/>
            <person name="Andersen J.H."/>
            <person name="Isaksson J."/>
            <person name="Busche T."/>
            <person name="R C."/>
            <person name="Kalinowski J."/>
            <person name="Zyl L.V."/>
            <person name="Trindade M."/>
        </authorList>
    </citation>
    <scope>NUCLEOTIDE SEQUENCE [LARGE SCALE GENOMIC DNA]</scope>
    <source>
        <strain evidence="1 2">XOM25</strain>
    </source>
</reference>
<protein>
    <submittedName>
        <fullName evidence="1">Uncharacterized protein</fullName>
    </submittedName>
</protein>
<dbReference type="AlphaFoldDB" id="A0AAF0C8D2"/>
<dbReference type="EMBL" id="CP059733">
    <property type="protein sequence ID" value="WDE04618.1"/>
    <property type="molecule type" value="Genomic_DNA"/>
</dbReference>
<evidence type="ECO:0000313" key="2">
    <source>
        <dbReference type="Proteomes" id="UP000032352"/>
    </source>
</evidence>
<evidence type="ECO:0000313" key="1">
    <source>
        <dbReference type="EMBL" id="WDE04618.1"/>
    </source>
</evidence>
<dbReference type="Proteomes" id="UP000032352">
    <property type="component" value="Chromosome"/>
</dbReference>
<dbReference type="RefSeq" id="WP_152647237.1">
    <property type="nucleotide sequence ID" value="NZ_CP059733.1"/>
</dbReference>
<organism evidence="1 2">
    <name type="scientific">Thalassomonas viridans</name>
    <dbReference type="NCBI Taxonomy" id="137584"/>
    <lineage>
        <taxon>Bacteria</taxon>
        <taxon>Pseudomonadati</taxon>
        <taxon>Pseudomonadota</taxon>
        <taxon>Gammaproteobacteria</taxon>
        <taxon>Alteromonadales</taxon>
        <taxon>Colwelliaceae</taxon>
        <taxon>Thalassomonas</taxon>
    </lineage>
</organism>
<reference evidence="1 2" key="1">
    <citation type="journal article" date="2015" name="Genome Announc.">
        <title>Draft Genome Sequences of Marine Isolates of Thalassomonas viridans and Thalassomonas actiniarum.</title>
        <authorList>
            <person name="Olonade I."/>
            <person name="van Zyl L.J."/>
            <person name="Trindade M."/>
        </authorList>
    </citation>
    <scope>NUCLEOTIDE SEQUENCE [LARGE SCALE GENOMIC DNA]</scope>
    <source>
        <strain evidence="1 2">XOM25</strain>
    </source>
</reference>